<evidence type="ECO:0000313" key="2">
    <source>
        <dbReference type="EMBL" id="RPB27580.1"/>
    </source>
</evidence>
<proteinExistence type="predicted"/>
<dbReference type="PIRSF" id="PIRSF002590">
    <property type="entry name" value="HSP9/HSP12_fun"/>
    <property type="match status" value="1"/>
</dbReference>
<dbReference type="Proteomes" id="UP000267821">
    <property type="component" value="Unassembled WGS sequence"/>
</dbReference>
<dbReference type="InterPro" id="IPR007250">
    <property type="entry name" value="HSP9_HSP12"/>
</dbReference>
<feature type="compositionally biased region" description="Polar residues" evidence="1">
    <location>
        <begin position="45"/>
        <end position="57"/>
    </location>
</feature>
<feature type="region of interest" description="Disordered" evidence="1">
    <location>
        <begin position="1"/>
        <end position="89"/>
    </location>
</feature>
<sequence length="89" mass="9461">MSDTGRKSMTEQLGDKVKPDSQKSTTEHMGDKASGMMDRAAGSVQPESQKSTSQQMGESMRGSGGGKPMKDTIKDTVQSAKETMGMGEK</sequence>
<feature type="compositionally biased region" description="Basic and acidic residues" evidence="1">
    <location>
        <begin position="1"/>
        <end position="31"/>
    </location>
</feature>
<dbReference type="EMBL" id="ML121531">
    <property type="protein sequence ID" value="RPB27580.1"/>
    <property type="molecule type" value="Genomic_DNA"/>
</dbReference>
<name>A0A3N4LXR1_9PEZI</name>
<accession>A0A3N4LXR1</accession>
<gene>
    <name evidence="2" type="ORF">L211DRAFT_834443</name>
</gene>
<reference evidence="2 3" key="1">
    <citation type="journal article" date="2018" name="Nat. Ecol. Evol.">
        <title>Pezizomycetes genomes reveal the molecular basis of ectomycorrhizal truffle lifestyle.</title>
        <authorList>
            <person name="Murat C."/>
            <person name="Payen T."/>
            <person name="Noel B."/>
            <person name="Kuo A."/>
            <person name="Morin E."/>
            <person name="Chen J."/>
            <person name="Kohler A."/>
            <person name="Krizsan K."/>
            <person name="Balestrini R."/>
            <person name="Da Silva C."/>
            <person name="Montanini B."/>
            <person name="Hainaut M."/>
            <person name="Levati E."/>
            <person name="Barry K.W."/>
            <person name="Belfiori B."/>
            <person name="Cichocki N."/>
            <person name="Clum A."/>
            <person name="Dockter R.B."/>
            <person name="Fauchery L."/>
            <person name="Guy J."/>
            <person name="Iotti M."/>
            <person name="Le Tacon F."/>
            <person name="Lindquist E.A."/>
            <person name="Lipzen A."/>
            <person name="Malagnac F."/>
            <person name="Mello A."/>
            <person name="Molinier V."/>
            <person name="Miyauchi S."/>
            <person name="Poulain J."/>
            <person name="Riccioni C."/>
            <person name="Rubini A."/>
            <person name="Sitrit Y."/>
            <person name="Splivallo R."/>
            <person name="Traeger S."/>
            <person name="Wang M."/>
            <person name="Zifcakova L."/>
            <person name="Wipf D."/>
            <person name="Zambonelli A."/>
            <person name="Paolocci F."/>
            <person name="Nowrousian M."/>
            <person name="Ottonello S."/>
            <person name="Baldrian P."/>
            <person name="Spatafora J.W."/>
            <person name="Henrissat B."/>
            <person name="Nagy L.G."/>
            <person name="Aury J.M."/>
            <person name="Wincker P."/>
            <person name="Grigoriev I.V."/>
            <person name="Bonfante P."/>
            <person name="Martin F.M."/>
        </authorList>
    </citation>
    <scope>NUCLEOTIDE SEQUENCE [LARGE SCALE GENOMIC DNA]</scope>
    <source>
        <strain evidence="2 3">ATCC MYA-4762</strain>
    </source>
</reference>
<organism evidence="2 3">
    <name type="scientific">Terfezia boudieri ATCC MYA-4762</name>
    <dbReference type="NCBI Taxonomy" id="1051890"/>
    <lineage>
        <taxon>Eukaryota</taxon>
        <taxon>Fungi</taxon>
        <taxon>Dikarya</taxon>
        <taxon>Ascomycota</taxon>
        <taxon>Pezizomycotina</taxon>
        <taxon>Pezizomycetes</taxon>
        <taxon>Pezizales</taxon>
        <taxon>Pezizaceae</taxon>
        <taxon>Terfezia</taxon>
    </lineage>
</organism>
<protein>
    <recommendedName>
        <fullName evidence="4">Chaperone/heat shock protein Hsp12</fullName>
    </recommendedName>
</protein>
<evidence type="ECO:0000313" key="3">
    <source>
        <dbReference type="Proteomes" id="UP000267821"/>
    </source>
</evidence>
<dbReference type="STRING" id="1051890.A0A3N4LXR1"/>
<dbReference type="OrthoDB" id="2348401at2759"/>
<evidence type="ECO:0000256" key="1">
    <source>
        <dbReference type="SAM" id="MobiDB-lite"/>
    </source>
</evidence>
<keyword evidence="3" id="KW-1185">Reference proteome</keyword>
<dbReference type="Pfam" id="PF04119">
    <property type="entry name" value="HSP9_HSP12"/>
    <property type="match status" value="1"/>
</dbReference>
<dbReference type="AlphaFoldDB" id="A0A3N4LXR1"/>
<dbReference type="InParanoid" id="A0A3N4LXR1"/>
<dbReference type="Gene3D" id="6.10.250.2440">
    <property type="match status" value="2"/>
</dbReference>
<evidence type="ECO:0008006" key="4">
    <source>
        <dbReference type="Google" id="ProtNLM"/>
    </source>
</evidence>